<name>A0ABD2W2Z7_9HYME</name>
<gene>
    <name evidence="1" type="ORF">TKK_017669</name>
</gene>
<protein>
    <submittedName>
        <fullName evidence="1">Uncharacterized protein</fullName>
    </submittedName>
</protein>
<organism evidence="1 2">
    <name type="scientific">Trichogramma kaykai</name>
    <dbReference type="NCBI Taxonomy" id="54128"/>
    <lineage>
        <taxon>Eukaryota</taxon>
        <taxon>Metazoa</taxon>
        <taxon>Ecdysozoa</taxon>
        <taxon>Arthropoda</taxon>
        <taxon>Hexapoda</taxon>
        <taxon>Insecta</taxon>
        <taxon>Pterygota</taxon>
        <taxon>Neoptera</taxon>
        <taxon>Endopterygota</taxon>
        <taxon>Hymenoptera</taxon>
        <taxon>Apocrita</taxon>
        <taxon>Proctotrupomorpha</taxon>
        <taxon>Chalcidoidea</taxon>
        <taxon>Trichogrammatidae</taxon>
        <taxon>Trichogramma</taxon>
    </lineage>
</organism>
<evidence type="ECO:0000313" key="2">
    <source>
        <dbReference type="Proteomes" id="UP001627154"/>
    </source>
</evidence>
<dbReference type="EMBL" id="JBJJXI010000142">
    <property type="protein sequence ID" value="KAL3386895.1"/>
    <property type="molecule type" value="Genomic_DNA"/>
</dbReference>
<accession>A0ABD2W2Z7</accession>
<dbReference type="AlphaFoldDB" id="A0ABD2W2Z7"/>
<comment type="caution">
    <text evidence="1">The sequence shown here is derived from an EMBL/GenBank/DDBJ whole genome shotgun (WGS) entry which is preliminary data.</text>
</comment>
<keyword evidence="2" id="KW-1185">Reference proteome</keyword>
<evidence type="ECO:0000313" key="1">
    <source>
        <dbReference type="EMBL" id="KAL3386895.1"/>
    </source>
</evidence>
<dbReference type="Proteomes" id="UP001627154">
    <property type="component" value="Unassembled WGS sequence"/>
</dbReference>
<proteinExistence type="predicted"/>
<sequence>MRKKIWAGFYHEISTDKQPQHLHCPLGADSWCKYQKLKATNNLKGYKHPPALDEEAQEILKPIYNDLTKDELLQRCLGGHTQNNNESFNHCVWMMAPKHIFSGGVIVEIVTNIAACIFNEGFCTVLKIMDVLNLKIGVYSSTYAEKRDEQRIRLANRRSTDLSQKDRASRRDTRIEENQFYEESEGLLYGAGIAD</sequence>
<reference evidence="1 2" key="1">
    <citation type="journal article" date="2024" name="bioRxiv">
        <title>A reference genome for Trichogramma kaykai: A tiny desert-dwelling parasitoid wasp with competing sex-ratio distorters.</title>
        <authorList>
            <person name="Culotta J."/>
            <person name="Lindsey A.R."/>
        </authorList>
    </citation>
    <scope>NUCLEOTIDE SEQUENCE [LARGE SCALE GENOMIC DNA]</scope>
    <source>
        <strain evidence="1 2">KSX58</strain>
    </source>
</reference>